<keyword evidence="1" id="KW-1133">Transmembrane helix</keyword>
<comment type="caution">
    <text evidence="2">The sequence shown here is derived from an EMBL/GenBank/DDBJ whole genome shotgun (WGS) entry which is preliminary data.</text>
</comment>
<dbReference type="PATRIC" id="fig|1122169.6.peg.537"/>
<reference evidence="2 3" key="1">
    <citation type="submission" date="2015-11" db="EMBL/GenBank/DDBJ databases">
        <title>Genomic analysis of 38 Legionella species identifies large and diverse effector repertoires.</title>
        <authorList>
            <person name="Burstein D."/>
            <person name="Amaro F."/>
            <person name="Zusman T."/>
            <person name="Lifshitz Z."/>
            <person name="Cohen O."/>
            <person name="Gilbert J.A."/>
            <person name="Pupko T."/>
            <person name="Shuman H.A."/>
            <person name="Segal G."/>
        </authorList>
    </citation>
    <scope>NUCLEOTIDE SEQUENCE [LARGE SCALE GENOMIC DNA]</scope>
    <source>
        <strain evidence="2 3">ATCC 49655</strain>
    </source>
</reference>
<dbReference type="AlphaFoldDB" id="A0A0W0Z7K3"/>
<feature type="transmembrane region" description="Helical" evidence="1">
    <location>
        <begin position="64"/>
        <end position="83"/>
    </location>
</feature>
<proteinExistence type="predicted"/>
<protein>
    <submittedName>
        <fullName evidence="2">Uncharacterized protein</fullName>
    </submittedName>
</protein>
<organism evidence="2 3">
    <name type="scientific">Legionella shakespearei DSM 23087</name>
    <dbReference type="NCBI Taxonomy" id="1122169"/>
    <lineage>
        <taxon>Bacteria</taxon>
        <taxon>Pseudomonadati</taxon>
        <taxon>Pseudomonadota</taxon>
        <taxon>Gammaproteobacteria</taxon>
        <taxon>Legionellales</taxon>
        <taxon>Legionellaceae</taxon>
        <taxon>Legionella</taxon>
    </lineage>
</organism>
<evidence type="ECO:0000313" key="3">
    <source>
        <dbReference type="Proteomes" id="UP000054600"/>
    </source>
</evidence>
<evidence type="ECO:0000313" key="2">
    <source>
        <dbReference type="EMBL" id="KTD65101.1"/>
    </source>
</evidence>
<keyword evidence="1" id="KW-0812">Transmembrane</keyword>
<name>A0A0W0Z7K3_9GAMM</name>
<sequence>MKLFKQKSYNLMNQFTNSTIGELTTSAVAVLTTVNMMMGTLAFTAGSCFIVLSPVAPIGLPPGLFLINAGAIMVTGSNLVILIDEELRKKFDRDYDGRMLFIEFCEETADDLLNLRP</sequence>
<keyword evidence="1" id="KW-0472">Membrane</keyword>
<accession>A0A0W0Z7K3</accession>
<keyword evidence="3" id="KW-1185">Reference proteome</keyword>
<dbReference type="EMBL" id="LNYW01000016">
    <property type="protein sequence ID" value="KTD65101.1"/>
    <property type="molecule type" value="Genomic_DNA"/>
</dbReference>
<evidence type="ECO:0000256" key="1">
    <source>
        <dbReference type="SAM" id="Phobius"/>
    </source>
</evidence>
<gene>
    <name evidence="2" type="ORF">Lsha_0470</name>
</gene>
<dbReference type="RefSeq" id="WP_018578478.1">
    <property type="nucleotide sequence ID" value="NZ_KB892435.1"/>
</dbReference>
<dbReference type="Proteomes" id="UP000054600">
    <property type="component" value="Unassembled WGS sequence"/>
</dbReference>
<feature type="transmembrane region" description="Helical" evidence="1">
    <location>
        <begin position="20"/>
        <end position="52"/>
    </location>
</feature>